<evidence type="ECO:0000256" key="1">
    <source>
        <dbReference type="ARBA" id="ARBA00004141"/>
    </source>
</evidence>
<dbReference type="EMBL" id="CP000254">
    <property type="protein sequence ID" value="ABD40015.1"/>
    <property type="molecule type" value="Genomic_DNA"/>
</dbReference>
<dbReference type="eggNOG" id="arCOG01463">
    <property type="taxonomic scope" value="Archaea"/>
</dbReference>
<keyword evidence="4 5" id="KW-0472">Membrane</keyword>
<dbReference type="InterPro" id="IPR047817">
    <property type="entry name" value="ABC2_TM_bact-type"/>
</dbReference>
<keyword evidence="2 5" id="KW-0812">Transmembrane</keyword>
<gene>
    <name evidence="7" type="ordered locus">Mhun_0243</name>
</gene>
<dbReference type="AlphaFoldDB" id="Q2FUE2"/>
<evidence type="ECO:0000313" key="8">
    <source>
        <dbReference type="Proteomes" id="UP000001941"/>
    </source>
</evidence>
<evidence type="ECO:0000256" key="4">
    <source>
        <dbReference type="ARBA" id="ARBA00023136"/>
    </source>
</evidence>
<organism evidence="7 8">
    <name type="scientific">Methanospirillum hungatei JF-1 (strain ATCC 27890 / DSM 864 / NBRC 100397 / JF-1)</name>
    <dbReference type="NCBI Taxonomy" id="323259"/>
    <lineage>
        <taxon>Archaea</taxon>
        <taxon>Methanobacteriati</taxon>
        <taxon>Methanobacteriota</taxon>
        <taxon>Stenosarchaea group</taxon>
        <taxon>Methanomicrobia</taxon>
        <taxon>Methanomicrobiales</taxon>
        <taxon>Methanospirillaceae</taxon>
        <taxon>Methanospirillum</taxon>
    </lineage>
</organism>
<dbReference type="GO" id="GO:0140359">
    <property type="term" value="F:ABC-type transporter activity"/>
    <property type="evidence" value="ECO:0007669"/>
    <property type="project" value="InterPro"/>
</dbReference>
<evidence type="ECO:0000256" key="2">
    <source>
        <dbReference type="ARBA" id="ARBA00022692"/>
    </source>
</evidence>
<dbReference type="STRING" id="323259.Mhun_0243"/>
<dbReference type="Pfam" id="PF01061">
    <property type="entry name" value="ABC2_membrane"/>
    <property type="match status" value="1"/>
</dbReference>
<dbReference type="EnsemblBacteria" id="ABD40015">
    <property type="protein sequence ID" value="ABD40015"/>
    <property type="gene ID" value="Mhun_0243"/>
</dbReference>
<dbReference type="PANTHER" id="PTHR43229:SF2">
    <property type="entry name" value="NODULATION PROTEIN J"/>
    <property type="match status" value="1"/>
</dbReference>
<dbReference type="GO" id="GO:0043190">
    <property type="term" value="C:ATP-binding cassette (ABC) transporter complex"/>
    <property type="evidence" value="ECO:0007669"/>
    <property type="project" value="InterPro"/>
</dbReference>
<dbReference type="RefSeq" id="WP_011447310.1">
    <property type="nucleotide sequence ID" value="NC_007796.1"/>
</dbReference>
<protein>
    <submittedName>
        <fullName evidence="7">ABC-2</fullName>
    </submittedName>
</protein>
<dbReference type="InterPro" id="IPR000412">
    <property type="entry name" value="ABC_2_transport"/>
</dbReference>
<name>Q2FUE2_METHJ</name>
<proteinExistence type="predicted"/>
<dbReference type="PANTHER" id="PTHR43229">
    <property type="entry name" value="NODULATION PROTEIN J"/>
    <property type="match status" value="1"/>
</dbReference>
<dbReference type="GeneID" id="3924885"/>
<comment type="subcellular location">
    <subcellularLocation>
        <location evidence="1">Membrane</location>
        <topology evidence="1">Multi-pass membrane protein</topology>
    </subcellularLocation>
</comment>
<evidence type="ECO:0000256" key="5">
    <source>
        <dbReference type="SAM" id="Phobius"/>
    </source>
</evidence>
<dbReference type="Proteomes" id="UP000001941">
    <property type="component" value="Chromosome"/>
</dbReference>
<keyword evidence="3 5" id="KW-1133">Transmembrane helix</keyword>
<feature type="transmembrane region" description="Helical" evidence="5">
    <location>
        <begin position="165"/>
        <end position="183"/>
    </location>
</feature>
<dbReference type="PIRSF" id="PIRSF006648">
    <property type="entry name" value="DrrB"/>
    <property type="match status" value="1"/>
</dbReference>
<dbReference type="KEGG" id="mhu:Mhun_0243"/>
<dbReference type="HOGENOM" id="CLU_039483_3_3_2"/>
<evidence type="ECO:0000313" key="7">
    <source>
        <dbReference type="EMBL" id="ABD40015.1"/>
    </source>
</evidence>
<sequence length="251" mass="27242">MNTRIIGEQVLRAWAVAKKDIRIYYYKPPVLISGILMPVFLYLAFLMGSKPISMSFLISGLLGMTLFFTSTAVSPVIFPWEGQAKTLERLVSCPISPEAIILGDLIASSVFGIAVTLVALIIGLILGASVLNFFLLICVIILGALCFSAIGILLSVPPTAIPQNIMLLSTLVKFPLIFISGIFMPVDQLPPLGQILAFISPLTYFTDIVRFSYTGAGSFPISFDLGMLLAFTIILILASVVLHKKTMPLRI</sequence>
<dbReference type="OrthoDB" id="147058at2157"/>
<feature type="domain" description="ABC transmembrane type-2" evidence="6">
    <location>
        <begin position="20"/>
        <end position="246"/>
    </location>
</feature>
<feature type="transmembrane region" description="Helical" evidence="5">
    <location>
        <begin position="225"/>
        <end position="242"/>
    </location>
</feature>
<dbReference type="InterPro" id="IPR013525">
    <property type="entry name" value="ABC2_TM"/>
</dbReference>
<feature type="transmembrane region" description="Helical" evidence="5">
    <location>
        <begin position="56"/>
        <end position="80"/>
    </location>
</feature>
<dbReference type="InterPro" id="IPR051784">
    <property type="entry name" value="Nod_factor_ABC_transporter"/>
</dbReference>
<evidence type="ECO:0000259" key="6">
    <source>
        <dbReference type="PROSITE" id="PS51012"/>
    </source>
</evidence>
<dbReference type="PROSITE" id="PS51012">
    <property type="entry name" value="ABC_TM2"/>
    <property type="match status" value="1"/>
</dbReference>
<reference evidence="8" key="1">
    <citation type="journal article" date="2016" name="Stand. Genomic Sci.">
        <title>Complete genome sequence of Methanospirillum hungatei type strain JF1.</title>
        <authorList>
            <person name="Gunsalus R.P."/>
            <person name="Cook L.E."/>
            <person name="Crable B."/>
            <person name="Rohlin L."/>
            <person name="McDonald E."/>
            <person name="Mouttaki H."/>
            <person name="Sieber J.R."/>
            <person name="Poweleit N."/>
            <person name="Zhou H."/>
            <person name="Lapidus A.L."/>
            <person name="Daligault H.E."/>
            <person name="Land M."/>
            <person name="Gilna P."/>
            <person name="Ivanova N."/>
            <person name="Kyrpides N."/>
            <person name="Culley D.E."/>
            <person name="McInerney M.J."/>
        </authorList>
    </citation>
    <scope>NUCLEOTIDE SEQUENCE [LARGE SCALE GENOMIC DNA]</scope>
    <source>
        <strain evidence="8">ATCC 27890 / DSM 864 / NBRC 100397 / JF-1</strain>
    </source>
</reference>
<accession>Q2FUE2</accession>
<feature type="transmembrane region" description="Helical" evidence="5">
    <location>
        <begin position="133"/>
        <end position="153"/>
    </location>
</feature>
<feature type="transmembrane region" description="Helical" evidence="5">
    <location>
        <begin position="100"/>
        <end position="126"/>
    </location>
</feature>
<feature type="transmembrane region" description="Helical" evidence="5">
    <location>
        <begin position="30"/>
        <end position="49"/>
    </location>
</feature>
<dbReference type="PRINTS" id="PR00164">
    <property type="entry name" value="ABC2TRNSPORT"/>
</dbReference>
<keyword evidence="8" id="KW-1185">Reference proteome</keyword>
<dbReference type="InParanoid" id="Q2FUE2"/>
<evidence type="ECO:0000256" key="3">
    <source>
        <dbReference type="ARBA" id="ARBA00022989"/>
    </source>
</evidence>